<dbReference type="InterPro" id="IPR005119">
    <property type="entry name" value="LysR_subst-bd"/>
</dbReference>
<dbReference type="Pfam" id="PF03466">
    <property type="entry name" value="LysR_substrate"/>
    <property type="match status" value="1"/>
</dbReference>
<dbReference type="GO" id="GO:0000976">
    <property type="term" value="F:transcription cis-regulatory region binding"/>
    <property type="evidence" value="ECO:0007669"/>
    <property type="project" value="TreeGrafter"/>
</dbReference>
<dbReference type="Gene3D" id="3.40.190.290">
    <property type="match status" value="1"/>
</dbReference>
<dbReference type="PRINTS" id="PR00039">
    <property type="entry name" value="HTHLYSR"/>
</dbReference>
<comment type="similarity">
    <text evidence="1">Belongs to the LysR transcriptional regulatory family.</text>
</comment>
<proteinExistence type="inferred from homology"/>
<organism evidence="6 7">
    <name type="scientific">Enterococcus asini</name>
    <dbReference type="NCBI Taxonomy" id="57732"/>
    <lineage>
        <taxon>Bacteria</taxon>
        <taxon>Bacillati</taxon>
        <taxon>Bacillota</taxon>
        <taxon>Bacilli</taxon>
        <taxon>Lactobacillales</taxon>
        <taxon>Enterococcaceae</taxon>
        <taxon>Enterococcus</taxon>
    </lineage>
</organism>
<dbReference type="PANTHER" id="PTHR30126">
    <property type="entry name" value="HTH-TYPE TRANSCRIPTIONAL REGULATOR"/>
    <property type="match status" value="1"/>
</dbReference>
<keyword evidence="3" id="KW-0238">DNA-binding</keyword>
<dbReference type="InterPro" id="IPR000847">
    <property type="entry name" value="LysR_HTH_N"/>
</dbReference>
<accession>A0AAW8TUL0</accession>
<sequence length="274" mass="31969">MFQLIKTFIAVYESRNFTQAAEQLYLSQPTISLQVKKLEEQMNATLFIRNGKQEIRPTEAADFFYPRALQMLELWEDSAQRIREKENFREHCFIACSNTCGVYLVPEIVAHLIEQYPRIDFSLEMMNSEEVLHQLEQNKADIGFVEKPVRSEFLNQSIIYKDELVLVGDPESEYWIMREELSGMRLVNEDYLKQQNLNPHLIQVNNGEMALALLHEGVGQSIISKLSLTGQEAWRNVPGENHRFFYLLTPKTAFREIIKQILTSVEAYLAEKKQ</sequence>
<evidence type="ECO:0000313" key="7">
    <source>
        <dbReference type="Proteomes" id="UP001256711"/>
    </source>
</evidence>
<dbReference type="Proteomes" id="UP001256711">
    <property type="component" value="Unassembled WGS sequence"/>
</dbReference>
<feature type="domain" description="HTH lysR-type" evidence="5">
    <location>
        <begin position="1"/>
        <end position="58"/>
    </location>
</feature>
<comment type="caution">
    <text evidence="6">The sequence shown here is derived from an EMBL/GenBank/DDBJ whole genome shotgun (WGS) entry which is preliminary data.</text>
</comment>
<dbReference type="GO" id="GO:0003700">
    <property type="term" value="F:DNA-binding transcription factor activity"/>
    <property type="evidence" value="ECO:0007669"/>
    <property type="project" value="InterPro"/>
</dbReference>
<gene>
    <name evidence="6" type="ORF">P7H43_05115</name>
</gene>
<evidence type="ECO:0000256" key="2">
    <source>
        <dbReference type="ARBA" id="ARBA00023015"/>
    </source>
</evidence>
<dbReference type="SUPFAM" id="SSF46785">
    <property type="entry name" value="Winged helix' DNA-binding domain"/>
    <property type="match status" value="1"/>
</dbReference>
<dbReference type="SUPFAM" id="SSF53850">
    <property type="entry name" value="Periplasmic binding protein-like II"/>
    <property type="match status" value="1"/>
</dbReference>
<dbReference type="FunFam" id="1.10.10.10:FF:000001">
    <property type="entry name" value="LysR family transcriptional regulator"/>
    <property type="match status" value="1"/>
</dbReference>
<dbReference type="Pfam" id="PF00126">
    <property type="entry name" value="HTH_1"/>
    <property type="match status" value="1"/>
</dbReference>
<evidence type="ECO:0000313" key="6">
    <source>
        <dbReference type="EMBL" id="MDT2809855.1"/>
    </source>
</evidence>
<dbReference type="PROSITE" id="PS50931">
    <property type="entry name" value="HTH_LYSR"/>
    <property type="match status" value="1"/>
</dbReference>
<evidence type="ECO:0000256" key="1">
    <source>
        <dbReference type="ARBA" id="ARBA00009437"/>
    </source>
</evidence>
<dbReference type="InterPro" id="IPR036390">
    <property type="entry name" value="WH_DNA-bd_sf"/>
</dbReference>
<evidence type="ECO:0000256" key="4">
    <source>
        <dbReference type="ARBA" id="ARBA00023163"/>
    </source>
</evidence>
<dbReference type="InterPro" id="IPR036388">
    <property type="entry name" value="WH-like_DNA-bd_sf"/>
</dbReference>
<dbReference type="AlphaFoldDB" id="A0AAW8TUL0"/>
<dbReference type="RefSeq" id="WP_010753038.1">
    <property type="nucleotide sequence ID" value="NZ_CAJJLU010000003.1"/>
</dbReference>
<dbReference type="GeneID" id="78363969"/>
<name>A0AAW8TUL0_9ENTE</name>
<keyword evidence="2" id="KW-0805">Transcription regulation</keyword>
<keyword evidence="4" id="KW-0804">Transcription</keyword>
<evidence type="ECO:0000259" key="5">
    <source>
        <dbReference type="PROSITE" id="PS50931"/>
    </source>
</evidence>
<dbReference type="Gene3D" id="1.10.10.10">
    <property type="entry name" value="Winged helix-like DNA-binding domain superfamily/Winged helix DNA-binding domain"/>
    <property type="match status" value="1"/>
</dbReference>
<reference evidence="6" key="1">
    <citation type="submission" date="2023-03" db="EMBL/GenBank/DDBJ databases">
        <authorList>
            <person name="Shen W."/>
            <person name="Cai J."/>
        </authorList>
    </citation>
    <scope>NUCLEOTIDE SEQUENCE</scope>
    <source>
        <strain evidence="6">B226-2</strain>
    </source>
</reference>
<dbReference type="PANTHER" id="PTHR30126:SF40">
    <property type="entry name" value="HTH-TYPE TRANSCRIPTIONAL REGULATOR GLTR"/>
    <property type="match status" value="1"/>
</dbReference>
<protein>
    <submittedName>
        <fullName evidence="6">LysR family transcriptional regulator</fullName>
    </submittedName>
</protein>
<evidence type="ECO:0000256" key="3">
    <source>
        <dbReference type="ARBA" id="ARBA00023125"/>
    </source>
</evidence>
<dbReference type="EMBL" id="JARQBJ010000002">
    <property type="protein sequence ID" value="MDT2809855.1"/>
    <property type="molecule type" value="Genomic_DNA"/>
</dbReference>